<evidence type="ECO:0000313" key="3">
    <source>
        <dbReference type="WBParaSite" id="PSAMB.scaffold9660size4749.g32641.t1"/>
    </source>
</evidence>
<dbReference type="Proteomes" id="UP000887566">
    <property type="component" value="Unplaced"/>
</dbReference>
<organism evidence="2 3">
    <name type="scientific">Plectus sambesii</name>
    <dbReference type="NCBI Taxonomy" id="2011161"/>
    <lineage>
        <taxon>Eukaryota</taxon>
        <taxon>Metazoa</taxon>
        <taxon>Ecdysozoa</taxon>
        <taxon>Nematoda</taxon>
        <taxon>Chromadorea</taxon>
        <taxon>Plectida</taxon>
        <taxon>Plectina</taxon>
        <taxon>Plectoidea</taxon>
        <taxon>Plectidae</taxon>
        <taxon>Plectus</taxon>
    </lineage>
</organism>
<evidence type="ECO:0000256" key="1">
    <source>
        <dbReference type="SAM" id="MobiDB-lite"/>
    </source>
</evidence>
<dbReference type="AlphaFoldDB" id="A0A914XQ36"/>
<protein>
    <submittedName>
        <fullName evidence="3">Uncharacterized protein</fullName>
    </submittedName>
</protein>
<sequence length="189" mass="21016">MVNAPVTENISFGDNLNNSSDTQYSQNNRDNQGQLIAGGIFHNPTFYQQIYHGALTPCQAPSTSSSISSKPSAEGRQQKLKKLCKTQWQKELYAEWKDGSTVALGVGEDPRNVGGIGFIVSKEWSKSIDLLDVSRPRIGVLTINLQKQQTLCIIQVYAPTSAADNEEIERFYDNLEEEINKRSTYLVVA</sequence>
<dbReference type="Gene3D" id="3.60.10.10">
    <property type="entry name" value="Endonuclease/exonuclease/phosphatase"/>
    <property type="match status" value="1"/>
</dbReference>
<accession>A0A914XQ36</accession>
<feature type="region of interest" description="Disordered" evidence="1">
    <location>
        <begin position="1"/>
        <end position="29"/>
    </location>
</feature>
<dbReference type="InterPro" id="IPR036691">
    <property type="entry name" value="Endo/exonu/phosph_ase_sf"/>
</dbReference>
<evidence type="ECO:0000313" key="2">
    <source>
        <dbReference type="Proteomes" id="UP000887566"/>
    </source>
</evidence>
<keyword evidence="2" id="KW-1185">Reference proteome</keyword>
<reference evidence="3" key="1">
    <citation type="submission" date="2022-11" db="UniProtKB">
        <authorList>
            <consortium name="WormBaseParasite"/>
        </authorList>
    </citation>
    <scope>IDENTIFICATION</scope>
</reference>
<name>A0A914XQ36_9BILA</name>
<dbReference type="WBParaSite" id="PSAMB.scaffold9660size4749.g32641.t1">
    <property type="protein sequence ID" value="PSAMB.scaffold9660size4749.g32641.t1"/>
    <property type="gene ID" value="PSAMB.scaffold9660size4749.g32641"/>
</dbReference>
<proteinExistence type="predicted"/>